<feature type="chain" id="PRO_5029010502" evidence="1">
    <location>
        <begin position="20"/>
        <end position="86"/>
    </location>
</feature>
<keyword evidence="2" id="KW-1185">Reference proteome</keyword>
<evidence type="ECO:0000313" key="3">
    <source>
        <dbReference type="WBParaSite" id="Pan_g17129.t1"/>
    </source>
</evidence>
<dbReference type="Proteomes" id="UP000492821">
    <property type="component" value="Unassembled WGS sequence"/>
</dbReference>
<organism evidence="2 3">
    <name type="scientific">Panagrellus redivivus</name>
    <name type="common">Microworm</name>
    <dbReference type="NCBI Taxonomy" id="6233"/>
    <lineage>
        <taxon>Eukaryota</taxon>
        <taxon>Metazoa</taxon>
        <taxon>Ecdysozoa</taxon>
        <taxon>Nematoda</taxon>
        <taxon>Chromadorea</taxon>
        <taxon>Rhabditida</taxon>
        <taxon>Tylenchina</taxon>
        <taxon>Panagrolaimomorpha</taxon>
        <taxon>Panagrolaimoidea</taxon>
        <taxon>Panagrolaimidae</taxon>
        <taxon>Panagrellus</taxon>
    </lineage>
</organism>
<keyword evidence="1" id="KW-0732">Signal</keyword>
<reference evidence="2" key="1">
    <citation type="journal article" date="2013" name="Genetics">
        <title>The draft genome and transcriptome of Panagrellus redivivus are shaped by the harsh demands of a free-living lifestyle.</title>
        <authorList>
            <person name="Srinivasan J."/>
            <person name="Dillman A.R."/>
            <person name="Macchietto M.G."/>
            <person name="Heikkinen L."/>
            <person name="Lakso M."/>
            <person name="Fracchia K.M."/>
            <person name="Antoshechkin I."/>
            <person name="Mortazavi A."/>
            <person name="Wong G."/>
            <person name="Sternberg P.W."/>
        </authorList>
    </citation>
    <scope>NUCLEOTIDE SEQUENCE [LARGE SCALE GENOMIC DNA]</scope>
    <source>
        <strain evidence="2">MT8872</strain>
    </source>
</reference>
<accession>A0A7E4ZTV5</accession>
<reference evidence="3" key="2">
    <citation type="submission" date="2020-10" db="UniProtKB">
        <authorList>
            <consortium name="WormBaseParasite"/>
        </authorList>
    </citation>
    <scope>IDENTIFICATION</scope>
</reference>
<protein>
    <submittedName>
        <fullName evidence="3">Secreted protein</fullName>
    </submittedName>
</protein>
<feature type="signal peptide" evidence="1">
    <location>
        <begin position="1"/>
        <end position="19"/>
    </location>
</feature>
<evidence type="ECO:0000313" key="2">
    <source>
        <dbReference type="Proteomes" id="UP000492821"/>
    </source>
</evidence>
<proteinExistence type="predicted"/>
<sequence length="86" mass="9177">MRFGFVVLAVFAFVIAAFADDSVVAVEPADAAAPSQGSNQPLILPSDLPVFPTDGNSTDSSFFERFQSFFANIFGNPDIKNGTDNQ</sequence>
<dbReference type="WBParaSite" id="Pan_g17129.t1">
    <property type="protein sequence ID" value="Pan_g17129.t1"/>
    <property type="gene ID" value="Pan_g17129"/>
</dbReference>
<name>A0A7E4ZTV5_PANRE</name>
<evidence type="ECO:0000256" key="1">
    <source>
        <dbReference type="SAM" id="SignalP"/>
    </source>
</evidence>
<dbReference type="AlphaFoldDB" id="A0A7E4ZTV5"/>